<evidence type="ECO:0000259" key="3">
    <source>
        <dbReference type="Pfam" id="PF12736"/>
    </source>
</evidence>
<dbReference type="GO" id="GO:0050852">
    <property type="term" value="P:T cell receptor signaling pathway"/>
    <property type="evidence" value="ECO:0007669"/>
    <property type="project" value="TreeGrafter"/>
</dbReference>
<dbReference type="GO" id="GO:0005634">
    <property type="term" value="C:nucleus"/>
    <property type="evidence" value="ECO:0007669"/>
    <property type="project" value="TreeGrafter"/>
</dbReference>
<feature type="region of interest" description="Disordered" evidence="2">
    <location>
        <begin position="467"/>
        <end position="546"/>
    </location>
</feature>
<accession>A0A7K9FA85</accession>
<reference evidence="4 5" key="1">
    <citation type="submission" date="2019-09" db="EMBL/GenBank/DDBJ databases">
        <title>Bird 10,000 Genomes (B10K) Project - Family phase.</title>
        <authorList>
            <person name="Zhang G."/>
        </authorList>
    </citation>
    <scope>NUCLEOTIDE SEQUENCE [LARGE SCALE GENOMIC DNA]</scope>
    <source>
        <strain evidence="4">B10K-DU-001-20</strain>
        <tissue evidence="4">Muscle</tissue>
    </source>
</reference>
<comment type="similarity">
    <text evidence="1">Belongs to the themis family.</text>
</comment>
<sequence>MEPLSFQEYICSLDPTTLPRILRICSGVYFQGSVYEISGNECCLSTGDLLKVMSMALQKVICEDMVTGQTKELPPTFKGEQGCPPPWTHPYCPTGFFQPAPAPGSNPTLQTPFLGGRQWGLTLHQALGRCNGRPQPLLCPAISPYTLLLHPVYEVHATMHLRRDVVKIPSTLEVDVEDVTEKAQHVHFARPLLLSEVLRMEETLPAQAEILEGPGGPAIFESAWVSQLQRGQWLQLHGRSPAWRVLASAPSSGRRFLLSSAYQGRFRRRPRQFTGVQELAAGLRPGQRLHVVVTQDCEGRVDDVPPLGVGDRLEIQRLQGGGPGTRLLCHRHSGEEEDGEELLLPLDLGGGFVEEMCDSKKYGLVELLDQQPLPCEVRVVAADPGLERDALGALPALRLEARLDQPFLVGSFCQEPEKGFEIPPRWLDFSLLLSKESVCSPPPCTLQCRVEELTEAFYYRLLAQLPGSAAPPPPRPPKRTQQGMSPEGRHTSAPRSLTAGARLAPPLPPLPGLPQPSTSKQYGQRRAPRDAGTDRNNAEHDYETVDDDIQKTIRKMQAVFPF</sequence>
<dbReference type="AlphaFoldDB" id="A0A7K9FA85"/>
<name>A0A7K9FA85_STEPR</name>
<dbReference type="InterPro" id="IPR039671">
    <property type="entry name" value="THEMIS"/>
</dbReference>
<comment type="caution">
    <text evidence="4">The sequence shown here is derived from an EMBL/GenBank/DDBJ whole genome shotgun (WGS) entry which is preliminary data.</text>
</comment>
<feature type="non-terminal residue" evidence="4">
    <location>
        <position position="1"/>
    </location>
</feature>
<feature type="compositionally biased region" description="Basic and acidic residues" evidence="2">
    <location>
        <begin position="527"/>
        <end position="546"/>
    </location>
</feature>
<evidence type="ECO:0000256" key="1">
    <source>
        <dbReference type="ARBA" id="ARBA00006414"/>
    </source>
</evidence>
<proteinExistence type="inferred from homology"/>
<dbReference type="PANTHER" id="PTHR15215">
    <property type="entry name" value="CABIT DOMAIN-CONTAINING PROTEIN"/>
    <property type="match status" value="1"/>
</dbReference>
<evidence type="ECO:0000313" key="5">
    <source>
        <dbReference type="Proteomes" id="UP000532908"/>
    </source>
</evidence>
<dbReference type="Proteomes" id="UP000532908">
    <property type="component" value="Unassembled WGS sequence"/>
</dbReference>
<dbReference type="GO" id="GO:0005737">
    <property type="term" value="C:cytoplasm"/>
    <property type="evidence" value="ECO:0007669"/>
    <property type="project" value="TreeGrafter"/>
</dbReference>
<feature type="non-terminal residue" evidence="4">
    <location>
        <position position="562"/>
    </location>
</feature>
<gene>
    <name evidence="4" type="primary">Themis2</name>
    <name evidence="4" type="ORF">STEPAR_R07082</name>
</gene>
<keyword evidence="5" id="KW-1185">Reference proteome</keyword>
<organism evidence="4 5">
    <name type="scientific">Stercorarius parasiticus</name>
    <name type="common">Parasitic jaeger</name>
    <name type="synonym">Arctic skua</name>
    <dbReference type="NCBI Taxonomy" id="54059"/>
    <lineage>
        <taxon>Eukaryota</taxon>
        <taxon>Metazoa</taxon>
        <taxon>Chordata</taxon>
        <taxon>Craniata</taxon>
        <taxon>Vertebrata</taxon>
        <taxon>Euteleostomi</taxon>
        <taxon>Archelosauria</taxon>
        <taxon>Archosauria</taxon>
        <taxon>Dinosauria</taxon>
        <taxon>Saurischia</taxon>
        <taxon>Theropoda</taxon>
        <taxon>Coelurosauria</taxon>
        <taxon>Aves</taxon>
        <taxon>Neognathae</taxon>
        <taxon>Neoaves</taxon>
        <taxon>Charadriiformes</taxon>
        <taxon>Stercorariidae</taxon>
        <taxon>Stercorarius</taxon>
    </lineage>
</organism>
<feature type="domain" description="CABIT" evidence="3">
    <location>
        <begin position="18"/>
        <end position="79"/>
    </location>
</feature>
<dbReference type="InterPro" id="IPR025946">
    <property type="entry name" value="CABIT_dom"/>
</dbReference>
<feature type="domain" description="CABIT" evidence="3">
    <location>
        <begin position="204"/>
        <end position="431"/>
    </location>
</feature>
<dbReference type="EMBL" id="VWZL01001915">
    <property type="protein sequence ID" value="NXG85461.1"/>
    <property type="molecule type" value="Genomic_DNA"/>
</dbReference>
<evidence type="ECO:0000313" key="4">
    <source>
        <dbReference type="EMBL" id="NXG85461.1"/>
    </source>
</evidence>
<dbReference type="Pfam" id="PF12736">
    <property type="entry name" value="CABIT"/>
    <property type="match status" value="2"/>
</dbReference>
<evidence type="ECO:0000256" key="2">
    <source>
        <dbReference type="SAM" id="MobiDB-lite"/>
    </source>
</evidence>
<dbReference type="PANTHER" id="PTHR15215:SF2">
    <property type="entry name" value="PROTEIN THEMIS2"/>
    <property type="match status" value="1"/>
</dbReference>
<feature type="compositionally biased region" description="Pro residues" evidence="2">
    <location>
        <begin position="505"/>
        <end position="514"/>
    </location>
</feature>
<protein>
    <submittedName>
        <fullName evidence="4">THMS2 protein</fullName>
    </submittedName>
</protein>